<evidence type="ECO:0000313" key="2">
    <source>
        <dbReference type="EMBL" id="GFE84553.1"/>
    </source>
</evidence>
<comment type="caution">
    <text evidence="2">The sequence shown here is derived from an EMBL/GenBank/DDBJ whole genome shotgun (WGS) entry which is preliminary data.</text>
</comment>
<keyword evidence="3" id="KW-1185">Reference proteome</keyword>
<reference evidence="3" key="1">
    <citation type="submission" date="2020-01" db="EMBL/GenBank/DDBJ databases">
        <title>'Steroidobacter agaridevorans' sp. nov., agar-degrading bacteria isolated from rhizosphere soils.</title>
        <authorList>
            <person name="Ikenaga M."/>
            <person name="Kataoka M."/>
            <person name="Murouchi A."/>
            <person name="Katsuragi S."/>
            <person name="Sakai M."/>
        </authorList>
    </citation>
    <scope>NUCLEOTIDE SEQUENCE [LARGE SCALE GENOMIC DNA]</scope>
    <source>
        <strain evidence="3">YU21-B</strain>
    </source>
</reference>
<feature type="signal peptide" evidence="1">
    <location>
        <begin position="1"/>
        <end position="23"/>
    </location>
</feature>
<proteinExistence type="predicted"/>
<dbReference type="RefSeq" id="WP_161816145.1">
    <property type="nucleotide sequence ID" value="NZ_BLJN01000009.1"/>
</dbReference>
<gene>
    <name evidence="2" type="ORF">GCM10011487_65530</name>
</gene>
<feature type="chain" id="PRO_5032790462" evidence="1">
    <location>
        <begin position="24"/>
        <end position="118"/>
    </location>
</feature>
<evidence type="ECO:0000256" key="1">
    <source>
        <dbReference type="SAM" id="SignalP"/>
    </source>
</evidence>
<sequence length="118" mass="12761">MPIRKFALLLASMAAVYAPGVLADCSGLLCQSVYIQSLNAESGELATNDDIWVQTTGAETALSCTPNSGAWLKLDGDSTRKKEVYALLLMAFSMDKPISIRIVDNSTDCLIAYAYMTR</sequence>
<organism evidence="2 3">
    <name type="scientific">Steroidobacter agaridevorans</name>
    <dbReference type="NCBI Taxonomy" id="2695856"/>
    <lineage>
        <taxon>Bacteria</taxon>
        <taxon>Pseudomonadati</taxon>
        <taxon>Pseudomonadota</taxon>
        <taxon>Gammaproteobacteria</taxon>
        <taxon>Steroidobacterales</taxon>
        <taxon>Steroidobacteraceae</taxon>
        <taxon>Steroidobacter</taxon>
    </lineage>
</organism>
<protein>
    <submittedName>
        <fullName evidence="2">Uncharacterized protein</fullName>
    </submittedName>
</protein>
<dbReference type="EMBL" id="BLJN01000009">
    <property type="protein sequence ID" value="GFE84553.1"/>
    <property type="molecule type" value="Genomic_DNA"/>
</dbReference>
<keyword evidence="1" id="KW-0732">Signal</keyword>
<dbReference type="Proteomes" id="UP000445000">
    <property type="component" value="Unassembled WGS sequence"/>
</dbReference>
<name>A0A829YP19_9GAMM</name>
<dbReference type="AlphaFoldDB" id="A0A829YP19"/>
<accession>A0A829YP19</accession>
<evidence type="ECO:0000313" key="3">
    <source>
        <dbReference type="Proteomes" id="UP000445000"/>
    </source>
</evidence>